<dbReference type="PANTHER" id="PTHR11769:SF35">
    <property type="entry name" value="HYALURONIDASE"/>
    <property type="match status" value="1"/>
</dbReference>
<proteinExistence type="inferred from homology"/>
<dbReference type="InterPro" id="IPR017853">
    <property type="entry name" value="GH"/>
</dbReference>
<evidence type="ECO:0000256" key="4">
    <source>
        <dbReference type="PIRNR" id="PIRNR038193"/>
    </source>
</evidence>
<evidence type="ECO:0000256" key="1">
    <source>
        <dbReference type="ARBA" id="ARBA00008871"/>
    </source>
</evidence>
<dbReference type="SUPFAM" id="SSF51445">
    <property type="entry name" value="(Trans)glycosidases"/>
    <property type="match status" value="1"/>
</dbReference>
<dbReference type="Gene3D" id="3.20.20.70">
    <property type="entry name" value="Aldolase class I"/>
    <property type="match status" value="1"/>
</dbReference>
<sequence>MLLVTFLLFFLHPLVNGDSCGWNCESSKRPKRVFSIYWNVPTFMCHQYGMNFDEVTDFNIKHNSKDNFRGETIAIYYDPGKFPALMPLNNNGKYEERNGGVPQLGNITIHLQQFNEDLDKMTPDRNFGGIGVIDFERWRPIFRQNWGNTEIHKKYSIELVRKEHPKWSESMIEAEATKKFEKYARYFMEETLKLAKKSRKRAKWGYYGFPYCYNVTPNNPGPDCDAKAIIENDRLSWMYNNQEILLPSVYLRHEQKPEERIYLVQGRIKEAVRISNNLEHSPSVLAYWWYVYQDKMDIYLSETDVKKTFQEIVTNGGNGIIIWGSSSDVNSLSKCKRLREYLLNTLGPIAVNVTETVNGRSSLNF</sequence>
<keyword evidence="5" id="KW-0326">Glycosidase</keyword>
<comment type="similarity">
    <text evidence="1 4 5">Belongs to the glycosyl hydrolase 56 family.</text>
</comment>
<evidence type="ECO:0000256" key="6">
    <source>
        <dbReference type="SAM" id="SignalP"/>
    </source>
</evidence>
<keyword evidence="6" id="KW-0732">Signal</keyword>
<dbReference type="Proteomes" id="UP000694924">
    <property type="component" value="Unplaced"/>
</dbReference>
<keyword evidence="7" id="KW-1185">Reference proteome</keyword>
<evidence type="ECO:0000256" key="2">
    <source>
        <dbReference type="ARBA" id="ARBA00023157"/>
    </source>
</evidence>
<feature type="chain" id="PRO_5046021950" description="Hyaluronidase" evidence="6">
    <location>
        <begin position="18"/>
        <end position="365"/>
    </location>
</feature>
<gene>
    <name evidence="8" type="primary">LOC107068133</name>
</gene>
<dbReference type="InterPro" id="IPR013785">
    <property type="entry name" value="Aldolase_TIM"/>
</dbReference>
<evidence type="ECO:0000313" key="8">
    <source>
        <dbReference type="RefSeq" id="XP_015179722.1"/>
    </source>
</evidence>
<comment type="catalytic activity">
    <reaction evidence="5">
        <text>Random hydrolysis of (1-&gt;4)-linkages between N-acetyl-beta-D-glucosamine and D-glucuronate residues in hyaluronate.</text>
        <dbReference type="EC" id="3.2.1.35"/>
    </reaction>
</comment>
<dbReference type="Pfam" id="PF01630">
    <property type="entry name" value="Glyco_hydro_56"/>
    <property type="match status" value="1"/>
</dbReference>
<reference evidence="8" key="1">
    <citation type="submission" date="2025-08" db="UniProtKB">
        <authorList>
            <consortium name="RefSeq"/>
        </authorList>
    </citation>
    <scope>IDENTIFICATION</scope>
    <source>
        <tissue evidence="8">Whole body</tissue>
    </source>
</reference>
<name>A0ABM1IHN5_POLDO</name>
<dbReference type="PANTHER" id="PTHR11769">
    <property type="entry name" value="HYALURONIDASE"/>
    <property type="match status" value="1"/>
</dbReference>
<dbReference type="PRINTS" id="PR00847">
    <property type="entry name" value="HYALURONDASE"/>
</dbReference>
<evidence type="ECO:0000313" key="7">
    <source>
        <dbReference type="Proteomes" id="UP000694924"/>
    </source>
</evidence>
<dbReference type="EC" id="3.2.1.35" evidence="5"/>
<organism evidence="7 8">
    <name type="scientific">Polistes dominula</name>
    <name type="common">European paper wasp</name>
    <name type="synonym">Vespa dominula</name>
    <dbReference type="NCBI Taxonomy" id="743375"/>
    <lineage>
        <taxon>Eukaryota</taxon>
        <taxon>Metazoa</taxon>
        <taxon>Ecdysozoa</taxon>
        <taxon>Arthropoda</taxon>
        <taxon>Hexapoda</taxon>
        <taxon>Insecta</taxon>
        <taxon>Pterygota</taxon>
        <taxon>Neoptera</taxon>
        <taxon>Endopterygota</taxon>
        <taxon>Hymenoptera</taxon>
        <taxon>Apocrita</taxon>
        <taxon>Aculeata</taxon>
        <taxon>Vespoidea</taxon>
        <taxon>Vespidae</taxon>
        <taxon>Polistinae</taxon>
        <taxon>Polistini</taxon>
        <taxon>Polistes</taxon>
    </lineage>
</organism>
<dbReference type="GeneID" id="107068133"/>
<feature type="signal peptide" evidence="6">
    <location>
        <begin position="1"/>
        <end position="17"/>
    </location>
</feature>
<dbReference type="InterPro" id="IPR001329">
    <property type="entry name" value="Venom_Hyaluronidase"/>
</dbReference>
<dbReference type="PRINTS" id="PR00846">
    <property type="entry name" value="GLHYDRLASE56"/>
</dbReference>
<keyword evidence="5" id="KW-0378">Hydrolase</keyword>
<dbReference type="RefSeq" id="XP_015179722.1">
    <property type="nucleotide sequence ID" value="XM_015324236.1"/>
</dbReference>
<protein>
    <recommendedName>
        <fullName evidence="5">Hyaluronidase</fullName>
        <ecNumber evidence="5">3.2.1.35</ecNumber>
    </recommendedName>
</protein>
<keyword evidence="3" id="KW-0325">Glycoprotein</keyword>
<accession>A0ABM1IHN5</accession>
<evidence type="ECO:0000256" key="3">
    <source>
        <dbReference type="ARBA" id="ARBA00023180"/>
    </source>
</evidence>
<dbReference type="PIRSF" id="PIRSF038193">
    <property type="entry name" value="Hyaluronidase"/>
    <property type="match status" value="1"/>
</dbReference>
<evidence type="ECO:0000256" key="5">
    <source>
        <dbReference type="RuleBase" id="RU610713"/>
    </source>
</evidence>
<keyword evidence="2" id="KW-1015">Disulfide bond</keyword>
<dbReference type="InterPro" id="IPR018155">
    <property type="entry name" value="Hyaluronidase"/>
</dbReference>